<accession>A0AC58TNP7</accession>
<reference evidence="2" key="2">
    <citation type="submission" date="2025-08" db="UniProtKB">
        <authorList>
            <consortium name="RefSeq"/>
        </authorList>
    </citation>
    <scope>IDENTIFICATION</scope>
    <source>
        <tissue evidence="2">Leaf</tissue>
    </source>
</reference>
<gene>
    <name evidence="2" type="primary">LOC142175745</name>
</gene>
<name>A0AC58TNP7_TOBAC</name>
<dbReference type="RefSeq" id="XP_075098831.1">
    <property type="nucleotide sequence ID" value="XM_075242730.1"/>
</dbReference>
<evidence type="ECO:0000313" key="2">
    <source>
        <dbReference type="RefSeq" id="XP_075098831.1"/>
    </source>
</evidence>
<evidence type="ECO:0000313" key="1">
    <source>
        <dbReference type="Proteomes" id="UP000790787"/>
    </source>
</evidence>
<sequence length="163" mass="18741">MKDRDLHPRVVQRLRDTGFYKILEIGRLQLDWSLITALIERWRPETHTFHLPISKATITLQDVEVLYGMPVDGLHVALPQAMREITRGQYLDMLQQLTGFRPQDETTHSGASRMSLTAIRQHLEILHSTSPGRQMICIFTGYWPTYCLPDGIADAVVCRIQNT</sequence>
<keyword evidence="1" id="KW-1185">Reference proteome</keyword>
<dbReference type="Proteomes" id="UP000790787">
    <property type="component" value="Chromosome 22"/>
</dbReference>
<protein>
    <submittedName>
        <fullName evidence="2">Serine/threonine-protein phosphatase 7 long form homolog</fullName>
    </submittedName>
</protein>
<organism evidence="1 2">
    <name type="scientific">Nicotiana tabacum</name>
    <name type="common">Common tobacco</name>
    <dbReference type="NCBI Taxonomy" id="4097"/>
    <lineage>
        <taxon>Eukaryota</taxon>
        <taxon>Viridiplantae</taxon>
        <taxon>Streptophyta</taxon>
        <taxon>Embryophyta</taxon>
        <taxon>Tracheophyta</taxon>
        <taxon>Spermatophyta</taxon>
        <taxon>Magnoliopsida</taxon>
        <taxon>eudicotyledons</taxon>
        <taxon>Gunneridae</taxon>
        <taxon>Pentapetalae</taxon>
        <taxon>asterids</taxon>
        <taxon>lamiids</taxon>
        <taxon>Solanales</taxon>
        <taxon>Solanaceae</taxon>
        <taxon>Nicotianoideae</taxon>
        <taxon>Nicotianeae</taxon>
        <taxon>Nicotiana</taxon>
    </lineage>
</organism>
<proteinExistence type="predicted"/>
<reference evidence="1" key="1">
    <citation type="journal article" date="2014" name="Nat. Commun.">
        <title>The tobacco genome sequence and its comparison with those of tomato and potato.</title>
        <authorList>
            <person name="Sierro N."/>
            <person name="Battey J.N."/>
            <person name="Ouadi S."/>
            <person name="Bakaher N."/>
            <person name="Bovet L."/>
            <person name="Willig A."/>
            <person name="Goepfert S."/>
            <person name="Peitsch M.C."/>
            <person name="Ivanov N.V."/>
        </authorList>
    </citation>
    <scope>NUCLEOTIDE SEQUENCE [LARGE SCALE GENOMIC DNA]</scope>
</reference>